<dbReference type="PROSITE" id="PS50949">
    <property type="entry name" value="HTH_GNTR"/>
    <property type="match status" value="1"/>
</dbReference>
<keyword evidence="3" id="KW-0805">Transcription regulation</keyword>
<gene>
    <name evidence="7" type="ORF">OW763_02785</name>
</gene>
<reference evidence="7" key="1">
    <citation type="submission" date="2022-12" db="EMBL/GenBank/DDBJ databases">
        <authorList>
            <person name="Wang J."/>
        </authorList>
    </citation>
    <scope>NUCLEOTIDE SEQUENCE</scope>
    <source>
        <strain evidence="7">HY-45-18</strain>
    </source>
</reference>
<dbReference type="SUPFAM" id="SSF53383">
    <property type="entry name" value="PLP-dependent transferases"/>
    <property type="match status" value="1"/>
</dbReference>
<comment type="caution">
    <text evidence="7">The sequence shown here is derived from an EMBL/GenBank/DDBJ whole genome shotgun (WGS) entry which is preliminary data.</text>
</comment>
<evidence type="ECO:0000256" key="4">
    <source>
        <dbReference type="ARBA" id="ARBA00023125"/>
    </source>
</evidence>
<dbReference type="SMART" id="SM00345">
    <property type="entry name" value="HTH_GNTR"/>
    <property type="match status" value="1"/>
</dbReference>
<dbReference type="PANTHER" id="PTHR46577">
    <property type="entry name" value="HTH-TYPE TRANSCRIPTIONAL REGULATORY PROTEIN GABR"/>
    <property type="match status" value="1"/>
</dbReference>
<protein>
    <submittedName>
        <fullName evidence="7">PLP-dependent aminotransferase family protein</fullName>
    </submittedName>
</protein>
<dbReference type="Pfam" id="PF00155">
    <property type="entry name" value="Aminotran_1_2"/>
    <property type="match status" value="1"/>
</dbReference>
<dbReference type="Proteomes" id="UP001078443">
    <property type="component" value="Unassembled WGS sequence"/>
</dbReference>
<dbReference type="InterPro" id="IPR015421">
    <property type="entry name" value="PyrdxlP-dep_Trfase_major"/>
</dbReference>
<dbReference type="EMBL" id="JAPQER010000001">
    <property type="protein sequence ID" value="MCY6483281.1"/>
    <property type="molecule type" value="Genomic_DNA"/>
</dbReference>
<dbReference type="InterPro" id="IPR015424">
    <property type="entry name" value="PyrdxlP-dep_Trfase"/>
</dbReference>
<keyword evidence="7" id="KW-0032">Aminotransferase</keyword>
<keyword evidence="7" id="KW-0808">Transferase</keyword>
<dbReference type="InterPro" id="IPR000524">
    <property type="entry name" value="Tscrpt_reg_HTH_GntR"/>
</dbReference>
<dbReference type="GO" id="GO:0008483">
    <property type="term" value="F:transaminase activity"/>
    <property type="evidence" value="ECO:0007669"/>
    <property type="project" value="UniProtKB-KW"/>
</dbReference>
<accession>A0ABT4CWA6</accession>
<evidence type="ECO:0000256" key="1">
    <source>
        <dbReference type="ARBA" id="ARBA00005384"/>
    </source>
</evidence>
<dbReference type="InterPro" id="IPR036390">
    <property type="entry name" value="WH_DNA-bd_sf"/>
</dbReference>
<evidence type="ECO:0000259" key="6">
    <source>
        <dbReference type="PROSITE" id="PS50949"/>
    </source>
</evidence>
<dbReference type="Pfam" id="PF00392">
    <property type="entry name" value="GntR"/>
    <property type="match status" value="1"/>
</dbReference>
<dbReference type="InterPro" id="IPR036388">
    <property type="entry name" value="WH-like_DNA-bd_sf"/>
</dbReference>
<dbReference type="Gene3D" id="1.10.10.10">
    <property type="entry name" value="Winged helix-like DNA-binding domain superfamily/Winged helix DNA-binding domain"/>
    <property type="match status" value="1"/>
</dbReference>
<dbReference type="InterPro" id="IPR015422">
    <property type="entry name" value="PyrdxlP-dep_Trfase_small"/>
</dbReference>
<evidence type="ECO:0000256" key="3">
    <source>
        <dbReference type="ARBA" id="ARBA00023015"/>
    </source>
</evidence>
<proteinExistence type="inferred from homology"/>
<evidence type="ECO:0000256" key="2">
    <source>
        <dbReference type="ARBA" id="ARBA00022898"/>
    </source>
</evidence>
<dbReference type="PANTHER" id="PTHR46577:SF1">
    <property type="entry name" value="HTH-TYPE TRANSCRIPTIONAL REGULATORY PROTEIN GABR"/>
    <property type="match status" value="1"/>
</dbReference>
<name>A0ABT4CWA6_9CLOT</name>
<dbReference type="RefSeq" id="WP_268039536.1">
    <property type="nucleotide sequence ID" value="NZ_JAPQER010000001.1"/>
</dbReference>
<dbReference type="CDD" id="cd07377">
    <property type="entry name" value="WHTH_GntR"/>
    <property type="match status" value="1"/>
</dbReference>
<keyword evidence="5" id="KW-0804">Transcription</keyword>
<keyword evidence="8" id="KW-1185">Reference proteome</keyword>
<comment type="similarity">
    <text evidence="1">In the C-terminal section; belongs to the class-I pyridoxal-phosphate-dependent aminotransferase family.</text>
</comment>
<sequence length="482" mass="54637">MFISIDRNKKEPIYKQIAQGITDKILSAEFSHNMQLPSVRKLSDNLGLSHMTIVKAYNLLEKDKMITKIQGKGIFVNSSILHPTSNTKIISSWYSSIEDYQPRALTLNLLKNTLVKKKYNLSYAMLPISLCLDVKDIFMNVLSTQPEAIMSYTETSGDSKLKKSFIQYLSKYRSISTNSNQIIIVSGTQQGLSLIASVFTSSKDLVMIESPSYTGAIDAFKNSGAIIKPLPISNNKFSLNELLKQCDQRPPKFLYLTPNYSNPTGYCLSKKERLELLNIADSFNFYIIEDDPWGEISFEKEPPLPIKAYDKNNRVIYIKGISKILGAGYRVSLISASENIINTIEKAKACADLGTALLPQRLLSEVLNSTKIDNHIKNIKNFIKQRMELTIRIFKKNLNKKVKYTVPNGGFNIWLRLPDEINTENILFKSAYDKGITFLPGAICYPLHPHHNEIRISISYLNNENYEFAITQLCKIINEALN</sequence>
<evidence type="ECO:0000313" key="7">
    <source>
        <dbReference type="EMBL" id="MCY6483281.1"/>
    </source>
</evidence>
<dbReference type="Gene3D" id="3.90.1150.10">
    <property type="entry name" value="Aspartate Aminotransferase, domain 1"/>
    <property type="match status" value="1"/>
</dbReference>
<evidence type="ECO:0000313" key="8">
    <source>
        <dbReference type="Proteomes" id="UP001078443"/>
    </source>
</evidence>
<keyword evidence="4" id="KW-0238">DNA-binding</keyword>
<organism evidence="7 8">
    <name type="scientific">Clostridium aestuarii</name>
    <dbReference type="NCBI Taxonomy" id="338193"/>
    <lineage>
        <taxon>Bacteria</taxon>
        <taxon>Bacillati</taxon>
        <taxon>Bacillota</taxon>
        <taxon>Clostridia</taxon>
        <taxon>Eubacteriales</taxon>
        <taxon>Clostridiaceae</taxon>
        <taxon>Clostridium</taxon>
    </lineage>
</organism>
<dbReference type="Gene3D" id="3.40.640.10">
    <property type="entry name" value="Type I PLP-dependent aspartate aminotransferase-like (Major domain)"/>
    <property type="match status" value="1"/>
</dbReference>
<feature type="domain" description="HTH gntR-type" evidence="6">
    <location>
        <begin position="11"/>
        <end position="79"/>
    </location>
</feature>
<dbReference type="SUPFAM" id="SSF46785">
    <property type="entry name" value="Winged helix' DNA-binding domain"/>
    <property type="match status" value="1"/>
</dbReference>
<dbReference type="InterPro" id="IPR051446">
    <property type="entry name" value="HTH_trans_reg/aminotransferase"/>
</dbReference>
<keyword evidence="2" id="KW-0663">Pyridoxal phosphate</keyword>
<dbReference type="InterPro" id="IPR004839">
    <property type="entry name" value="Aminotransferase_I/II_large"/>
</dbReference>
<dbReference type="CDD" id="cd00609">
    <property type="entry name" value="AAT_like"/>
    <property type="match status" value="1"/>
</dbReference>
<evidence type="ECO:0000256" key="5">
    <source>
        <dbReference type="ARBA" id="ARBA00023163"/>
    </source>
</evidence>